<dbReference type="GO" id="GO:0003677">
    <property type="term" value="F:DNA binding"/>
    <property type="evidence" value="ECO:0007669"/>
    <property type="project" value="InterPro"/>
</dbReference>
<evidence type="ECO:0000313" key="2">
    <source>
        <dbReference type="EMBL" id="ACY47908.1"/>
    </source>
</evidence>
<dbReference type="OrthoDB" id="769412at2"/>
<dbReference type="eggNOG" id="COG3311">
    <property type="taxonomic scope" value="Bacteria"/>
</dbReference>
<dbReference type="InterPro" id="IPR009061">
    <property type="entry name" value="DNA-bd_dom_put_sf"/>
</dbReference>
<dbReference type="HOGENOM" id="CLU_2864894_0_0_10"/>
<proteinExistence type="predicted"/>
<sequence>MELLRERYLTIRDVCQRLRISRGAVDNLRRSGRLPEVRIGRAVRFRERDVEDLLRKCYTGELEA</sequence>
<dbReference type="RefSeq" id="WP_012843520.1">
    <property type="nucleotide sequence ID" value="NC_013501.1"/>
</dbReference>
<reference evidence="2 3" key="1">
    <citation type="journal article" date="2009" name="Stand. Genomic Sci.">
        <title>Complete genome sequence of Rhodothermus marinus type strain (R-10).</title>
        <authorList>
            <person name="Nolan M."/>
            <person name="Tindall B.J."/>
            <person name="Pomrenke H."/>
            <person name="Lapidus A."/>
            <person name="Copeland A."/>
            <person name="Glavina Del Rio T."/>
            <person name="Lucas S."/>
            <person name="Chen F."/>
            <person name="Tice H."/>
            <person name="Cheng J.F."/>
            <person name="Saunders E."/>
            <person name="Han C."/>
            <person name="Bruce D."/>
            <person name="Goodwin L."/>
            <person name="Chain P."/>
            <person name="Pitluck S."/>
            <person name="Ovchinikova G."/>
            <person name="Pati A."/>
            <person name="Ivanova N."/>
            <person name="Mavromatis K."/>
            <person name="Chen A."/>
            <person name="Palaniappan K."/>
            <person name="Land M."/>
            <person name="Hauser L."/>
            <person name="Chang Y.J."/>
            <person name="Jeffries C.D."/>
            <person name="Brettin T."/>
            <person name="Goker M."/>
            <person name="Bristow J."/>
            <person name="Eisen J.A."/>
            <person name="Markowitz V."/>
            <person name="Hugenholtz P."/>
            <person name="Kyrpides N.C."/>
            <person name="Klenk H.P."/>
            <person name="Detter J.C."/>
        </authorList>
    </citation>
    <scope>NUCLEOTIDE SEQUENCE [LARGE SCALE GENOMIC DNA]</scope>
    <source>
        <strain evidence="3">ATCC 43812 / DSM 4252 / R-10</strain>
    </source>
</reference>
<accession>D0MHF0</accession>
<dbReference type="EMBL" id="CP001807">
    <property type="protein sequence ID" value="ACY47908.1"/>
    <property type="molecule type" value="Genomic_DNA"/>
</dbReference>
<organism evidence="2 3">
    <name type="scientific">Rhodothermus marinus (strain ATCC 43812 / DSM 4252 / R-10)</name>
    <name type="common">Rhodothermus obamensis</name>
    <dbReference type="NCBI Taxonomy" id="518766"/>
    <lineage>
        <taxon>Bacteria</taxon>
        <taxon>Pseudomonadati</taxon>
        <taxon>Rhodothermota</taxon>
        <taxon>Rhodothermia</taxon>
        <taxon>Rhodothermales</taxon>
        <taxon>Rhodothermaceae</taxon>
        <taxon>Rhodothermus</taxon>
    </lineage>
</organism>
<dbReference type="InterPro" id="IPR010093">
    <property type="entry name" value="SinI_DNA-bd"/>
</dbReference>
<evidence type="ECO:0000259" key="1">
    <source>
        <dbReference type="Pfam" id="PF12728"/>
    </source>
</evidence>
<dbReference type="Proteomes" id="UP000002221">
    <property type="component" value="Chromosome"/>
</dbReference>
<dbReference type="InterPro" id="IPR041657">
    <property type="entry name" value="HTH_17"/>
</dbReference>
<dbReference type="NCBIfam" id="TIGR01764">
    <property type="entry name" value="excise"/>
    <property type="match status" value="1"/>
</dbReference>
<feature type="domain" description="Helix-turn-helix" evidence="1">
    <location>
        <begin position="8"/>
        <end position="57"/>
    </location>
</feature>
<evidence type="ECO:0000313" key="3">
    <source>
        <dbReference type="Proteomes" id="UP000002221"/>
    </source>
</evidence>
<dbReference type="AlphaFoldDB" id="D0MHF0"/>
<name>D0MHF0_RHOM4</name>
<dbReference type="STRING" id="518766.Rmar_1014"/>
<dbReference type="SUPFAM" id="SSF46955">
    <property type="entry name" value="Putative DNA-binding domain"/>
    <property type="match status" value="1"/>
</dbReference>
<dbReference type="KEGG" id="rmr:Rmar_1014"/>
<keyword evidence="3" id="KW-1185">Reference proteome</keyword>
<gene>
    <name evidence="2" type="ordered locus">Rmar_1014</name>
</gene>
<protein>
    <submittedName>
        <fullName evidence="2">DNA binding domain protein, excisionase family</fullName>
    </submittedName>
</protein>
<dbReference type="Pfam" id="PF12728">
    <property type="entry name" value="HTH_17"/>
    <property type="match status" value="1"/>
</dbReference>